<proteinExistence type="predicted"/>
<organism evidence="2 3">
    <name type="scientific">Saguinus oedipus</name>
    <name type="common">Cotton-top tamarin</name>
    <name type="synonym">Oedipomidas oedipus</name>
    <dbReference type="NCBI Taxonomy" id="9490"/>
    <lineage>
        <taxon>Eukaryota</taxon>
        <taxon>Metazoa</taxon>
        <taxon>Chordata</taxon>
        <taxon>Craniata</taxon>
        <taxon>Vertebrata</taxon>
        <taxon>Euteleostomi</taxon>
        <taxon>Mammalia</taxon>
        <taxon>Eutheria</taxon>
        <taxon>Euarchontoglires</taxon>
        <taxon>Primates</taxon>
        <taxon>Haplorrhini</taxon>
        <taxon>Platyrrhini</taxon>
        <taxon>Cebidae</taxon>
        <taxon>Callitrichinae</taxon>
        <taxon>Saguinus</taxon>
    </lineage>
</organism>
<evidence type="ECO:0000256" key="1">
    <source>
        <dbReference type="SAM" id="MobiDB-lite"/>
    </source>
</evidence>
<comment type="caution">
    <text evidence="2">The sequence shown here is derived from an EMBL/GenBank/DDBJ whole genome shotgun (WGS) entry which is preliminary data.</text>
</comment>
<feature type="region of interest" description="Disordered" evidence="1">
    <location>
        <begin position="89"/>
        <end position="113"/>
    </location>
</feature>
<evidence type="ECO:0000313" key="2">
    <source>
        <dbReference type="EMBL" id="KAK2120629.1"/>
    </source>
</evidence>
<gene>
    <name evidence="2" type="ORF">P7K49_002015</name>
</gene>
<reference evidence="2 3" key="1">
    <citation type="submission" date="2023-05" db="EMBL/GenBank/DDBJ databases">
        <title>B98-5 Cell Line De Novo Hybrid Assembly: An Optical Mapping Approach.</title>
        <authorList>
            <person name="Kananen K."/>
            <person name="Auerbach J.A."/>
            <person name="Kautto E."/>
            <person name="Blachly J.S."/>
        </authorList>
    </citation>
    <scope>NUCLEOTIDE SEQUENCE [LARGE SCALE GENOMIC DNA]</scope>
    <source>
        <strain evidence="2">B95-8</strain>
        <tissue evidence="2">Cell line</tissue>
    </source>
</reference>
<dbReference type="Proteomes" id="UP001266305">
    <property type="component" value="Unassembled WGS sequence"/>
</dbReference>
<dbReference type="EMBL" id="JASSZA010000001">
    <property type="protein sequence ID" value="KAK2120629.1"/>
    <property type="molecule type" value="Genomic_DNA"/>
</dbReference>
<sequence length="135" mass="14373">MRPQDQRQGLRAVRGTPTRPILAVANTNFAGSTNRCLLEGSVCLQPVWATQVHLRDTALHTHGLEATSGTIPRLPSPSTQALPRRPLALPEACSHTGPGPHSRLQGELSLGPPSALRLPDSCLAFSRPPPAPFPT</sequence>
<name>A0ABQ9WG46_SAGOE</name>
<evidence type="ECO:0000313" key="3">
    <source>
        <dbReference type="Proteomes" id="UP001266305"/>
    </source>
</evidence>
<keyword evidence="3" id="KW-1185">Reference proteome</keyword>
<accession>A0ABQ9WG46</accession>
<protein>
    <submittedName>
        <fullName evidence="2">Uncharacterized protein</fullName>
    </submittedName>
</protein>